<organism evidence="2 3">
    <name type="scientific">Streptomyces chisholmiae</name>
    <dbReference type="NCBI Taxonomy" id="3075540"/>
    <lineage>
        <taxon>Bacteria</taxon>
        <taxon>Bacillati</taxon>
        <taxon>Actinomycetota</taxon>
        <taxon>Actinomycetes</taxon>
        <taxon>Kitasatosporales</taxon>
        <taxon>Streptomycetaceae</taxon>
        <taxon>Streptomyces</taxon>
    </lineage>
</organism>
<evidence type="ECO:0000256" key="1">
    <source>
        <dbReference type="SAM" id="MobiDB-lite"/>
    </source>
</evidence>
<evidence type="ECO:0000313" key="3">
    <source>
        <dbReference type="Proteomes" id="UP001183410"/>
    </source>
</evidence>
<proteinExistence type="predicted"/>
<name>A0ABU2K1G6_9ACTN</name>
<dbReference type="EMBL" id="JAVREO010000040">
    <property type="protein sequence ID" value="MDT0270849.1"/>
    <property type="molecule type" value="Genomic_DNA"/>
</dbReference>
<evidence type="ECO:0008006" key="4">
    <source>
        <dbReference type="Google" id="ProtNLM"/>
    </source>
</evidence>
<evidence type="ECO:0000313" key="2">
    <source>
        <dbReference type="EMBL" id="MDT0270849.1"/>
    </source>
</evidence>
<protein>
    <recommendedName>
        <fullName evidence="4">DUF4177 domain-containing protein</fullName>
    </recommendedName>
</protein>
<gene>
    <name evidence="2" type="ORF">RM844_31730</name>
</gene>
<comment type="caution">
    <text evidence="2">The sequence shown here is derived from an EMBL/GenBank/DDBJ whole genome shotgun (WGS) entry which is preliminary data.</text>
</comment>
<dbReference type="Proteomes" id="UP001183410">
    <property type="component" value="Unassembled WGS sequence"/>
</dbReference>
<feature type="region of interest" description="Disordered" evidence="1">
    <location>
        <begin position="1"/>
        <end position="33"/>
    </location>
</feature>
<keyword evidence="3" id="KW-1185">Reference proteome</keyword>
<sequence length="79" mass="8532">MTRDMEKPGAATPGVLDDHMVGGSGASVPPRRAARQQLAANPFGLSLAEVRAEVARCAGRGWQLWEIRARFYPEGGEPR</sequence>
<dbReference type="RefSeq" id="WP_311670913.1">
    <property type="nucleotide sequence ID" value="NZ_JAVREO010000040.1"/>
</dbReference>
<reference evidence="3" key="1">
    <citation type="submission" date="2023-07" db="EMBL/GenBank/DDBJ databases">
        <title>30 novel species of actinomycetes from the DSMZ collection.</title>
        <authorList>
            <person name="Nouioui I."/>
        </authorList>
    </citation>
    <scope>NUCLEOTIDE SEQUENCE [LARGE SCALE GENOMIC DNA]</scope>
    <source>
        <strain evidence="3">DSM 44915</strain>
    </source>
</reference>
<accession>A0ABU2K1G6</accession>